<evidence type="ECO:0000259" key="2">
    <source>
        <dbReference type="PROSITE" id="PS50804"/>
    </source>
</evidence>
<dbReference type="PANTHER" id="PTHR45935">
    <property type="entry name" value="PROTEIN ZBED8-RELATED"/>
    <property type="match status" value="1"/>
</dbReference>
<reference evidence="3" key="1">
    <citation type="submission" date="2023-08" db="EMBL/GenBank/DDBJ databases">
        <title>Pelteobagrus vachellii genome.</title>
        <authorList>
            <person name="Liu H."/>
        </authorList>
    </citation>
    <scope>NUCLEOTIDE SEQUENCE</scope>
    <source>
        <strain evidence="3">PRFRI_2022a</strain>
        <tissue evidence="3">Muscle</tissue>
    </source>
</reference>
<protein>
    <recommendedName>
        <fullName evidence="2">SCAN box domain-containing protein</fullName>
    </recommendedName>
</protein>
<dbReference type="EMBL" id="JAVHJS010000020">
    <property type="protein sequence ID" value="KAK2824949.1"/>
    <property type="molecule type" value="Genomic_DNA"/>
</dbReference>
<dbReference type="SMART" id="SM00431">
    <property type="entry name" value="SCAN"/>
    <property type="match status" value="1"/>
</dbReference>
<evidence type="ECO:0000313" key="3">
    <source>
        <dbReference type="EMBL" id="KAK2824949.1"/>
    </source>
</evidence>
<sequence length="122" mass="14246">MEAMEQIQQSFDRLTLSEDSECRSRLVSQRSETHRLRFRSLTLGEVGDPFSYVQQLQTECQGWLLADSHDVRRIVETVVMEQFLKQLPEVTAHWVRDNQPATLNEAIYFVERHRSSIVVSPP</sequence>
<dbReference type="AlphaFoldDB" id="A0AA88LVF9"/>
<dbReference type="InterPro" id="IPR003309">
    <property type="entry name" value="SCAN_dom"/>
</dbReference>
<dbReference type="PROSITE" id="PS50804">
    <property type="entry name" value="SCAN_BOX"/>
    <property type="match status" value="1"/>
</dbReference>
<dbReference type="InterPro" id="IPR050916">
    <property type="entry name" value="SCAN-C2H2_zinc_finger"/>
</dbReference>
<keyword evidence="1" id="KW-0539">Nucleus</keyword>
<evidence type="ECO:0000313" key="4">
    <source>
        <dbReference type="Proteomes" id="UP001187315"/>
    </source>
</evidence>
<dbReference type="SUPFAM" id="SSF47353">
    <property type="entry name" value="Retrovirus capsid dimerization domain-like"/>
    <property type="match status" value="1"/>
</dbReference>
<organism evidence="3 4">
    <name type="scientific">Tachysurus vachellii</name>
    <name type="common">Darkbarbel catfish</name>
    <name type="synonym">Pelteobagrus vachellii</name>
    <dbReference type="NCBI Taxonomy" id="175792"/>
    <lineage>
        <taxon>Eukaryota</taxon>
        <taxon>Metazoa</taxon>
        <taxon>Chordata</taxon>
        <taxon>Craniata</taxon>
        <taxon>Vertebrata</taxon>
        <taxon>Euteleostomi</taxon>
        <taxon>Actinopterygii</taxon>
        <taxon>Neopterygii</taxon>
        <taxon>Teleostei</taxon>
        <taxon>Ostariophysi</taxon>
        <taxon>Siluriformes</taxon>
        <taxon>Bagridae</taxon>
        <taxon>Tachysurus</taxon>
    </lineage>
</organism>
<dbReference type="PANTHER" id="PTHR45935:SF15">
    <property type="entry name" value="SCAN BOX DOMAIN-CONTAINING PROTEIN"/>
    <property type="match status" value="1"/>
</dbReference>
<dbReference type="Proteomes" id="UP001187315">
    <property type="component" value="Unassembled WGS sequence"/>
</dbReference>
<dbReference type="InterPro" id="IPR038269">
    <property type="entry name" value="SCAN_sf"/>
</dbReference>
<keyword evidence="4" id="KW-1185">Reference proteome</keyword>
<name>A0AA88LVF9_TACVA</name>
<dbReference type="Pfam" id="PF02023">
    <property type="entry name" value="SCAN"/>
    <property type="match status" value="1"/>
</dbReference>
<dbReference type="Gene3D" id="1.10.4020.10">
    <property type="entry name" value="DNA breaking-rejoining enzymes"/>
    <property type="match status" value="1"/>
</dbReference>
<accession>A0AA88LVF9</accession>
<evidence type="ECO:0000256" key="1">
    <source>
        <dbReference type="ARBA" id="ARBA00023242"/>
    </source>
</evidence>
<comment type="caution">
    <text evidence="3">The sequence shown here is derived from an EMBL/GenBank/DDBJ whole genome shotgun (WGS) entry which is preliminary data.</text>
</comment>
<feature type="domain" description="SCAN box" evidence="2">
    <location>
        <begin position="35"/>
        <end position="117"/>
    </location>
</feature>
<gene>
    <name evidence="3" type="ORF">Q7C36_018876</name>
</gene>
<proteinExistence type="predicted"/>